<dbReference type="EMBL" id="JAVRFG010000060">
    <property type="protein sequence ID" value="MDT0494788.1"/>
    <property type="molecule type" value="Genomic_DNA"/>
</dbReference>
<name>A0ABU2WBE2_9ACTN</name>
<proteinExistence type="predicted"/>
<dbReference type="Proteomes" id="UP001180556">
    <property type="component" value="Unassembled WGS sequence"/>
</dbReference>
<protein>
    <submittedName>
        <fullName evidence="1">Histidine kinase</fullName>
    </submittedName>
</protein>
<dbReference type="GO" id="GO:0016301">
    <property type="term" value="F:kinase activity"/>
    <property type="evidence" value="ECO:0007669"/>
    <property type="project" value="UniProtKB-KW"/>
</dbReference>
<gene>
    <name evidence="1" type="ORF">RM717_30275</name>
</gene>
<keyword evidence="1" id="KW-0418">Kinase</keyword>
<keyword evidence="1" id="KW-0808">Transferase</keyword>
<evidence type="ECO:0000313" key="1">
    <source>
        <dbReference type="EMBL" id="MDT0494788.1"/>
    </source>
</evidence>
<organism evidence="1 2">
    <name type="scientific">Streptomyces stephensoniae</name>
    <dbReference type="NCBI Taxonomy" id="3375367"/>
    <lineage>
        <taxon>Bacteria</taxon>
        <taxon>Bacillati</taxon>
        <taxon>Actinomycetota</taxon>
        <taxon>Actinomycetes</taxon>
        <taxon>Kitasatosporales</taxon>
        <taxon>Streptomycetaceae</taxon>
        <taxon>Streptomyces</taxon>
    </lineage>
</organism>
<comment type="caution">
    <text evidence="1">The sequence shown here is derived from an EMBL/GenBank/DDBJ whole genome shotgun (WGS) entry which is preliminary data.</text>
</comment>
<dbReference type="RefSeq" id="WP_311605655.1">
    <property type="nucleotide sequence ID" value="NZ_JAVRFG010000060.1"/>
</dbReference>
<keyword evidence="2" id="KW-1185">Reference proteome</keyword>
<evidence type="ECO:0000313" key="2">
    <source>
        <dbReference type="Proteomes" id="UP001180556"/>
    </source>
</evidence>
<accession>A0ABU2WBE2</accession>
<sequence length="277" mass="30137">MPSYDSARSRFRLATDHLTLLSHLAGGVTLPAGHSTAAAELQHSGLVSEDGELSVQLVPLLETLAEPVVAIGVEVIGQQGTLNHGLVIGQEHVFSHETWPGQREVEYAQIEPKMLVWSLAQLVNLRQTAALDVGVPCIETTIGVMDAGLAALDGPVHSPAYGDAPERVQQALREAGNLMEPALSLFSHLLLELRAHWRLTSAWHGQDDTRPTVGVRGFGIWDCGPLGYWHRESPTEPVHEGEVGPDSPLVLRSIGSKPIWEMLADLLPDEREIRRIV</sequence>
<reference evidence="2" key="1">
    <citation type="submission" date="2023-07" db="EMBL/GenBank/DDBJ databases">
        <title>30 novel species of actinomycetes from the DSMZ collection.</title>
        <authorList>
            <person name="Nouioui I."/>
        </authorList>
    </citation>
    <scope>NUCLEOTIDE SEQUENCE [LARGE SCALE GENOMIC DNA]</scope>
    <source>
        <strain evidence="2">DSM 40932</strain>
    </source>
</reference>